<dbReference type="InterPro" id="IPR036691">
    <property type="entry name" value="Endo/exonu/phosph_ase_sf"/>
</dbReference>
<dbReference type="OrthoDB" id="5828726at2759"/>
<name>A0A8R1W7Y4_ACYPI</name>
<dbReference type="SUPFAM" id="SSF56219">
    <property type="entry name" value="DNase I-like"/>
    <property type="match status" value="1"/>
</dbReference>
<evidence type="ECO:0000313" key="3">
    <source>
        <dbReference type="EnsemblMetazoa" id="XP_003248346.1"/>
    </source>
</evidence>
<dbReference type="PANTHER" id="PTHR43250">
    <property type="entry name" value="EXODEOXYRIBONUCLEASE III"/>
    <property type="match status" value="1"/>
</dbReference>
<dbReference type="AlphaFoldDB" id="A0A8R1W7Y4"/>
<dbReference type="GO" id="GO:0008311">
    <property type="term" value="F:double-stranded DNA 3'-5' DNA exonuclease activity"/>
    <property type="evidence" value="ECO:0007669"/>
    <property type="project" value="InterPro"/>
</dbReference>
<protein>
    <recommendedName>
        <fullName evidence="2">Endonuclease/exonuclease/phosphatase domain-containing protein</fullName>
    </recommendedName>
</protein>
<dbReference type="CDD" id="cd09076">
    <property type="entry name" value="L1-EN"/>
    <property type="match status" value="1"/>
</dbReference>
<dbReference type="RefSeq" id="XP_003248346.1">
    <property type="nucleotide sequence ID" value="XM_003248298.1"/>
</dbReference>
<evidence type="ECO:0000259" key="2">
    <source>
        <dbReference type="Pfam" id="PF03372"/>
    </source>
</evidence>
<accession>A0A8R1W7Y4</accession>
<proteinExistence type="predicted"/>
<sequence>KPPTTKPQTDLLENKNGTKPGKPGVFRFGTWNIRSLYKPGALKCITSIVKKYYVDLVALQEVRWPGSGHLKSDNMTIFYSGSGNGRHEHGVGFIVKEFLVKLVKKFEAVDDRLCYIIIEGKTSNIAIINCYAPTETADNDYKDSFYDKLERVYDMIPRSYIRILVGDQNAQVGREHAFRHTIGKESMHSESNNNGLRLISFASTKGLVISSTQFQRKEIYKQTWVSPDGRTKSQIDHILIDKRYRSSVRQVRSYRGADGDTDHYLVISSFRTKLANSWKQ</sequence>
<organism evidence="3 4">
    <name type="scientific">Acyrthosiphon pisum</name>
    <name type="common">Pea aphid</name>
    <dbReference type="NCBI Taxonomy" id="7029"/>
    <lineage>
        <taxon>Eukaryota</taxon>
        <taxon>Metazoa</taxon>
        <taxon>Ecdysozoa</taxon>
        <taxon>Arthropoda</taxon>
        <taxon>Hexapoda</taxon>
        <taxon>Insecta</taxon>
        <taxon>Pterygota</taxon>
        <taxon>Neoptera</taxon>
        <taxon>Paraneoptera</taxon>
        <taxon>Hemiptera</taxon>
        <taxon>Sternorrhyncha</taxon>
        <taxon>Aphidomorpha</taxon>
        <taxon>Aphidoidea</taxon>
        <taxon>Aphididae</taxon>
        <taxon>Macrosiphini</taxon>
        <taxon>Acyrthosiphon</taxon>
    </lineage>
</organism>
<dbReference type="Proteomes" id="UP000007819">
    <property type="component" value="Unassembled WGS sequence"/>
</dbReference>
<feature type="domain" description="Endonuclease/exonuclease/phosphatase" evidence="2">
    <location>
        <begin position="29"/>
        <end position="256"/>
    </location>
</feature>
<dbReference type="Gene3D" id="3.60.10.10">
    <property type="entry name" value="Endonuclease/exonuclease/phosphatase"/>
    <property type="match status" value="1"/>
</dbReference>
<dbReference type="InterPro" id="IPR037493">
    <property type="entry name" value="ExoIII-like"/>
</dbReference>
<dbReference type="EnsemblMetazoa" id="XM_003248298.1">
    <property type="protein sequence ID" value="XP_003248346.1"/>
    <property type="gene ID" value="LOC100573785"/>
</dbReference>
<dbReference type="InterPro" id="IPR005135">
    <property type="entry name" value="Endo/exonuclease/phosphatase"/>
</dbReference>
<keyword evidence="4" id="KW-1185">Reference proteome</keyword>
<dbReference type="GeneID" id="100573785"/>
<dbReference type="PANTHER" id="PTHR43250:SF2">
    <property type="entry name" value="EXODEOXYRIBONUCLEASE III"/>
    <property type="match status" value="1"/>
</dbReference>
<reference evidence="3" key="2">
    <citation type="submission" date="2022-06" db="UniProtKB">
        <authorList>
            <consortium name="EnsemblMetazoa"/>
        </authorList>
    </citation>
    <scope>IDENTIFICATION</scope>
</reference>
<dbReference type="Pfam" id="PF03372">
    <property type="entry name" value="Exo_endo_phos"/>
    <property type="match status" value="1"/>
</dbReference>
<feature type="region of interest" description="Disordered" evidence="1">
    <location>
        <begin position="1"/>
        <end position="21"/>
    </location>
</feature>
<evidence type="ECO:0000256" key="1">
    <source>
        <dbReference type="SAM" id="MobiDB-lite"/>
    </source>
</evidence>
<dbReference type="GO" id="GO:0006281">
    <property type="term" value="P:DNA repair"/>
    <property type="evidence" value="ECO:0007669"/>
    <property type="project" value="InterPro"/>
</dbReference>
<dbReference type="KEGG" id="api:100573785"/>
<reference evidence="4" key="1">
    <citation type="submission" date="2010-06" db="EMBL/GenBank/DDBJ databases">
        <authorList>
            <person name="Jiang H."/>
            <person name="Abraham K."/>
            <person name="Ali S."/>
            <person name="Alsbrooks S.L."/>
            <person name="Anim B.N."/>
            <person name="Anosike U.S."/>
            <person name="Attaway T."/>
            <person name="Bandaranaike D.P."/>
            <person name="Battles P.K."/>
            <person name="Bell S.N."/>
            <person name="Bell A.V."/>
            <person name="Beltran B."/>
            <person name="Bickham C."/>
            <person name="Bustamante Y."/>
            <person name="Caleb T."/>
            <person name="Canada A."/>
            <person name="Cardenas V."/>
            <person name="Carter K."/>
            <person name="Chacko J."/>
            <person name="Chandrabose M.N."/>
            <person name="Chavez D."/>
            <person name="Chavez A."/>
            <person name="Chen L."/>
            <person name="Chu H.-S."/>
            <person name="Claassen K.J."/>
            <person name="Cockrell R."/>
            <person name="Collins M."/>
            <person name="Cooper J.A."/>
            <person name="Cree A."/>
            <person name="Curry S.M."/>
            <person name="Da Y."/>
            <person name="Dao M.D."/>
            <person name="Das B."/>
            <person name="Davila M.-L."/>
            <person name="Davy-Carroll L."/>
            <person name="Denson S."/>
            <person name="Dinh H."/>
            <person name="Ebong V.E."/>
            <person name="Edwards J.R."/>
            <person name="Egan A."/>
            <person name="El-Daye J."/>
            <person name="Escobedo L."/>
            <person name="Fernandez S."/>
            <person name="Fernando P.R."/>
            <person name="Flagg N."/>
            <person name="Forbes L.D."/>
            <person name="Fowler R.G."/>
            <person name="Fu Q."/>
            <person name="Gabisi R.A."/>
            <person name="Ganer J."/>
            <person name="Garbino Pronczuk A."/>
            <person name="Garcia R.M."/>
            <person name="Garner T."/>
            <person name="Garrett T.E."/>
            <person name="Gonzalez D.A."/>
            <person name="Hamid H."/>
            <person name="Hawkins E.S."/>
            <person name="Hirani K."/>
            <person name="Hogues M.E."/>
            <person name="Hollins B."/>
            <person name="Hsiao C.-H."/>
            <person name="Jabil R."/>
            <person name="James M.L."/>
            <person name="Jhangiani S.N."/>
            <person name="Johnson B."/>
            <person name="Johnson Q."/>
            <person name="Joshi V."/>
            <person name="Kalu J.B."/>
            <person name="Kam C."/>
            <person name="Kashfia A."/>
            <person name="Keebler J."/>
            <person name="Kisamo H."/>
            <person name="Kovar C.L."/>
            <person name="Lago L.A."/>
            <person name="Lai C.-Y."/>
            <person name="Laidlaw J."/>
            <person name="Lara F."/>
            <person name="Le T.-K."/>
            <person name="Lee S.L."/>
            <person name="Legall F.H."/>
            <person name="Lemon S.J."/>
            <person name="Lewis L.R."/>
            <person name="Li B."/>
            <person name="Liu Y."/>
            <person name="Liu Y.-S."/>
            <person name="Lopez J."/>
            <person name="Lozado R.J."/>
            <person name="Lu J."/>
            <person name="Madu R.C."/>
            <person name="Maheshwari M."/>
            <person name="Maheshwari R."/>
            <person name="Malloy K."/>
            <person name="Martinez E."/>
            <person name="Mathew T."/>
            <person name="Mercado I.C."/>
            <person name="Mercado C."/>
            <person name="Meyer B."/>
            <person name="Montgomery K."/>
            <person name="Morgan M.B."/>
            <person name="Munidasa M."/>
            <person name="Nazareth L.V."/>
            <person name="Nelson J."/>
            <person name="Ng B.M."/>
            <person name="Nguyen N.B."/>
            <person name="Nguyen P.Q."/>
            <person name="Nguyen T."/>
            <person name="Obregon M."/>
            <person name="Okwuonu G.O."/>
            <person name="Onwere C.G."/>
            <person name="Orozco G."/>
            <person name="Parra A."/>
            <person name="Patel S."/>
            <person name="Patil S."/>
            <person name="Perez A."/>
            <person name="Perez Y."/>
            <person name="Pham C."/>
            <person name="Primus E.L."/>
            <person name="Pu L.-L."/>
            <person name="Puazo M."/>
            <person name="Qin X."/>
            <person name="Quiroz J.B."/>
            <person name="Reese J."/>
            <person name="Richards S."/>
            <person name="Rives C.M."/>
            <person name="Robberts R."/>
            <person name="Ruiz S.J."/>
            <person name="Ruiz M.J."/>
            <person name="Santibanez J."/>
            <person name="Schneider B.W."/>
            <person name="Sisson I."/>
            <person name="Smith M."/>
            <person name="Sodergren E."/>
            <person name="Song X.-Z."/>
            <person name="Song B.B."/>
            <person name="Summersgill H."/>
            <person name="Thelus R."/>
            <person name="Thornton R.D."/>
            <person name="Trejos Z.Y."/>
            <person name="Usmani K."/>
            <person name="Vattathil S."/>
            <person name="Villasana D."/>
            <person name="Walker D.L."/>
            <person name="Wang S."/>
            <person name="Wang K."/>
            <person name="White C.S."/>
            <person name="Williams A.C."/>
            <person name="Williamson J."/>
            <person name="Wilson K."/>
            <person name="Woghiren I.O."/>
            <person name="Woodworth J.R."/>
            <person name="Worley K.C."/>
            <person name="Wright R.A."/>
            <person name="Wu W."/>
            <person name="Young L."/>
            <person name="Zhang L."/>
            <person name="Zhang J."/>
            <person name="Zhu Y."/>
            <person name="Muzny D.M."/>
            <person name="Weinstock G."/>
            <person name="Gibbs R.A."/>
        </authorList>
    </citation>
    <scope>NUCLEOTIDE SEQUENCE [LARGE SCALE GENOMIC DNA]</scope>
    <source>
        <strain evidence="4">LSR1</strain>
    </source>
</reference>
<evidence type="ECO:0000313" key="4">
    <source>
        <dbReference type="Proteomes" id="UP000007819"/>
    </source>
</evidence>